<evidence type="ECO:0000256" key="5">
    <source>
        <dbReference type="ARBA" id="ARBA00022723"/>
    </source>
</evidence>
<dbReference type="PANTHER" id="PTHR24304:SF2">
    <property type="entry name" value="24-HYDROXYCHOLESTEROL 7-ALPHA-HYDROXYLASE"/>
    <property type="match status" value="1"/>
</dbReference>
<dbReference type="PRINTS" id="PR00385">
    <property type="entry name" value="P450"/>
</dbReference>
<evidence type="ECO:0000256" key="13">
    <source>
        <dbReference type="RuleBase" id="RU000461"/>
    </source>
</evidence>
<keyword evidence="14" id="KW-1133">Transmembrane helix</keyword>
<dbReference type="InterPro" id="IPR001128">
    <property type="entry name" value="Cyt_P450"/>
</dbReference>
<dbReference type="PRINTS" id="PR00465">
    <property type="entry name" value="EP450IV"/>
</dbReference>
<dbReference type="InterPro" id="IPR002403">
    <property type="entry name" value="Cyt_P450_E_grp-IV"/>
</dbReference>
<evidence type="ECO:0000256" key="7">
    <source>
        <dbReference type="ARBA" id="ARBA00023002"/>
    </source>
</evidence>
<dbReference type="GO" id="GO:0005506">
    <property type="term" value="F:iron ion binding"/>
    <property type="evidence" value="ECO:0007669"/>
    <property type="project" value="InterPro"/>
</dbReference>
<dbReference type="SMR" id="A0A6G8HIZ7"/>
<dbReference type="GO" id="GO:0032259">
    <property type="term" value="P:methylation"/>
    <property type="evidence" value="ECO:0007669"/>
    <property type="project" value="UniProtKB-KW"/>
</dbReference>
<proteinExistence type="inferred from homology"/>
<sequence length="509" mass="57352">MASIFYLSVYAIGAFFSFLLLNILKQKILRKPSDPPIVFHWLPFIGNAVSYGLDPYSFFLQCQKQYGDVFTFVLFGRNITCYLGVQGNDFVLNSRHQDASAEEVYGPLTTPVFGSDVVYDCPNSKLMEQKKFVKFGLTQRALESHVQKIEGEVIDYIDSASCFNDRSGVVDISTAMAQITIFTAARALQGDEVRSKLTAGFASLYHDLDLGFTPVNFLFPWAPLPNNRRRDAAHEKMRRIYMDIINKRRESGVDLEEGSDMIWNLMRCKYKNGQPLPDKEVAHMMITILMAGQHTSSSASTWIMLHLASRPDIAEELYQEQRENLGIDGTLPPLQYSDIDKLPLLQNVVRETLRVHSSIHSIMRKVKNPMNIPGTPYTINPGSVLLAAPIYTALSDEYFVNATTWDPHRWDDINYEDEAGGETADYGYGVVSKGTKSPYIPFGAGRHRCIGEKFAHVNLGTIIATMVRHFKVNTVDGKPGVPATDYTSLFSRPAQPSFIRWERRNAPQS</sequence>
<keyword evidence="6" id="KW-0256">Endoplasmic reticulum</keyword>
<keyword evidence="8 12" id="KW-0408">Iron</keyword>
<feature type="binding site" description="axial binding residue" evidence="12">
    <location>
        <position position="449"/>
    </location>
    <ligand>
        <name>heme</name>
        <dbReference type="ChEBI" id="CHEBI:30413"/>
    </ligand>
    <ligandPart>
        <name>Fe</name>
        <dbReference type="ChEBI" id="CHEBI:18248"/>
    </ligandPart>
</feature>
<comment type="similarity">
    <text evidence="3 13">Belongs to the cytochrome P450 family.</text>
</comment>
<dbReference type="InterPro" id="IPR036396">
    <property type="entry name" value="Cyt_P450_sf"/>
</dbReference>
<dbReference type="GO" id="GO:0008168">
    <property type="term" value="F:methyltransferase activity"/>
    <property type="evidence" value="ECO:0007669"/>
    <property type="project" value="UniProtKB-KW"/>
</dbReference>
<evidence type="ECO:0000256" key="6">
    <source>
        <dbReference type="ARBA" id="ARBA00022824"/>
    </source>
</evidence>
<evidence type="ECO:0000256" key="10">
    <source>
        <dbReference type="ARBA" id="ARBA00023136"/>
    </source>
</evidence>
<keyword evidence="9 13" id="KW-0503">Monooxygenase</keyword>
<dbReference type="PANTHER" id="PTHR24304">
    <property type="entry name" value="CYTOCHROME P450 FAMILY 7"/>
    <property type="match status" value="1"/>
</dbReference>
<keyword evidence="14" id="KW-0812">Transmembrane</keyword>
<feature type="transmembrane region" description="Helical" evidence="14">
    <location>
        <begin position="6"/>
        <end position="24"/>
    </location>
</feature>
<evidence type="ECO:0000256" key="14">
    <source>
        <dbReference type="SAM" id="Phobius"/>
    </source>
</evidence>
<accession>A0A6G8HIZ7</accession>
<evidence type="ECO:0000256" key="9">
    <source>
        <dbReference type="ARBA" id="ARBA00023033"/>
    </source>
</evidence>
<keyword evidence="15" id="KW-0489">Methyltransferase</keyword>
<evidence type="ECO:0000256" key="4">
    <source>
        <dbReference type="ARBA" id="ARBA00022617"/>
    </source>
</evidence>
<evidence type="ECO:0000313" key="15">
    <source>
        <dbReference type="EMBL" id="QIM40860.1"/>
    </source>
</evidence>
<name>A0A6G8HIZ7_9HYPO</name>
<evidence type="ECO:0000256" key="11">
    <source>
        <dbReference type="ARBA" id="ARBA00029435"/>
    </source>
</evidence>
<keyword evidence="10 14" id="KW-0472">Membrane</keyword>
<dbReference type="CDD" id="cd11042">
    <property type="entry name" value="CYP51-like"/>
    <property type="match status" value="1"/>
</dbReference>
<dbReference type="Gene3D" id="1.10.630.10">
    <property type="entry name" value="Cytochrome P450"/>
    <property type="match status" value="1"/>
</dbReference>
<dbReference type="GO" id="GO:0008398">
    <property type="term" value="F:sterol 14-demethylase activity"/>
    <property type="evidence" value="ECO:0007669"/>
    <property type="project" value="UniProtKB-EC"/>
</dbReference>
<dbReference type="EMBL" id="MN497050">
    <property type="protein sequence ID" value="QIM40860.1"/>
    <property type="molecule type" value="Genomic_DNA"/>
</dbReference>
<dbReference type="EC" id="1.14.14.154" evidence="15"/>
<protein>
    <submittedName>
        <fullName evidence="15">Lanosterol 14 alpha-demethylase A</fullName>
        <ecNumber evidence="15">1.14.14.154</ecNumber>
    </submittedName>
</protein>
<gene>
    <name evidence="15" type="primary">CYP51A</name>
</gene>
<dbReference type="PROSITE" id="PS00086">
    <property type="entry name" value="CYTOCHROME_P450"/>
    <property type="match status" value="1"/>
</dbReference>
<evidence type="ECO:0000256" key="3">
    <source>
        <dbReference type="ARBA" id="ARBA00010617"/>
    </source>
</evidence>
<evidence type="ECO:0000256" key="12">
    <source>
        <dbReference type="PIRSR" id="PIRSR602403-1"/>
    </source>
</evidence>
<dbReference type="Pfam" id="PF00067">
    <property type="entry name" value="p450"/>
    <property type="match status" value="1"/>
</dbReference>
<dbReference type="InterPro" id="IPR050529">
    <property type="entry name" value="CYP450_sterol_14alpha_dmase"/>
</dbReference>
<dbReference type="GO" id="GO:0005789">
    <property type="term" value="C:endoplasmic reticulum membrane"/>
    <property type="evidence" value="ECO:0007669"/>
    <property type="project" value="UniProtKB-SubCell"/>
</dbReference>
<comment type="subcellular location">
    <subcellularLocation>
        <location evidence="2">Endoplasmic reticulum membrane</location>
        <topology evidence="2">Single-pass membrane protein</topology>
    </subcellularLocation>
</comment>
<evidence type="ECO:0000256" key="2">
    <source>
        <dbReference type="ARBA" id="ARBA00004389"/>
    </source>
</evidence>
<dbReference type="GO" id="GO:0020037">
    <property type="term" value="F:heme binding"/>
    <property type="evidence" value="ECO:0007669"/>
    <property type="project" value="InterPro"/>
</dbReference>
<comment type="cofactor">
    <cofactor evidence="1 12">
        <name>heme</name>
        <dbReference type="ChEBI" id="CHEBI:30413"/>
    </cofactor>
</comment>
<dbReference type="InterPro" id="IPR017972">
    <property type="entry name" value="Cyt_P450_CS"/>
</dbReference>
<dbReference type="AlphaFoldDB" id="A0A6G8HIZ7"/>
<reference evidence="15" key="1">
    <citation type="journal article" date="2019" name="Mycobiology">
        <title>Widespread Occurrence of a CYP51A Pseudogene in Calonectria pseudonaviculata.</title>
        <authorList>
            <person name="Stravoravdis S."/>
            <person name="LeBlanc N.R."/>
            <person name="Marra R.E."/>
            <person name="Crouch J.A."/>
            <person name="Hulvey J.P."/>
        </authorList>
    </citation>
    <scope>NUCLEOTIDE SEQUENCE</scope>
    <source>
        <strain evidence="15">JAC13-131</strain>
    </source>
</reference>
<keyword evidence="7 13" id="KW-0560">Oxidoreductase</keyword>
<comment type="pathway">
    <text evidence="11">Steroid metabolism; ergosterol biosynthesis.</text>
</comment>
<evidence type="ECO:0000256" key="8">
    <source>
        <dbReference type="ARBA" id="ARBA00023004"/>
    </source>
</evidence>
<dbReference type="SUPFAM" id="SSF48264">
    <property type="entry name" value="Cytochrome P450"/>
    <property type="match status" value="1"/>
</dbReference>
<organism evidence="15">
    <name type="scientific">Calonectria henricotiae</name>
    <dbReference type="NCBI Taxonomy" id="1868870"/>
    <lineage>
        <taxon>Eukaryota</taxon>
        <taxon>Fungi</taxon>
        <taxon>Dikarya</taxon>
        <taxon>Ascomycota</taxon>
        <taxon>Pezizomycotina</taxon>
        <taxon>Sordariomycetes</taxon>
        <taxon>Hypocreomycetidae</taxon>
        <taxon>Hypocreales</taxon>
        <taxon>Nectriaceae</taxon>
        <taxon>Calonectria</taxon>
        <taxon>Calonectria naviculata species complex</taxon>
    </lineage>
</organism>
<keyword evidence="4 12" id="KW-0349">Heme</keyword>
<dbReference type="FunFam" id="1.10.630.10:FF:000033">
    <property type="entry name" value="14-alpha sterol demethylase"/>
    <property type="match status" value="1"/>
</dbReference>
<keyword evidence="15" id="KW-0808">Transferase</keyword>
<keyword evidence="5 12" id="KW-0479">Metal-binding</keyword>
<evidence type="ECO:0000256" key="1">
    <source>
        <dbReference type="ARBA" id="ARBA00001971"/>
    </source>
</evidence>